<dbReference type="Proteomes" id="UP001055072">
    <property type="component" value="Unassembled WGS sequence"/>
</dbReference>
<dbReference type="EMBL" id="MU274904">
    <property type="protein sequence ID" value="KAI0092382.1"/>
    <property type="molecule type" value="Genomic_DNA"/>
</dbReference>
<keyword evidence="2" id="KW-1185">Reference proteome</keyword>
<name>A0ACB8UDJ6_9APHY</name>
<protein>
    <submittedName>
        <fullName evidence="1">Uncharacterized protein</fullName>
    </submittedName>
</protein>
<proteinExistence type="predicted"/>
<accession>A0ACB8UDJ6</accession>
<reference evidence="1" key="1">
    <citation type="journal article" date="2021" name="Environ. Microbiol.">
        <title>Gene family expansions and transcriptome signatures uncover fungal adaptations to wood decay.</title>
        <authorList>
            <person name="Hage H."/>
            <person name="Miyauchi S."/>
            <person name="Viragh M."/>
            <person name="Drula E."/>
            <person name="Min B."/>
            <person name="Chaduli D."/>
            <person name="Navarro D."/>
            <person name="Favel A."/>
            <person name="Norest M."/>
            <person name="Lesage-Meessen L."/>
            <person name="Balint B."/>
            <person name="Merenyi Z."/>
            <person name="de Eugenio L."/>
            <person name="Morin E."/>
            <person name="Martinez A.T."/>
            <person name="Baldrian P."/>
            <person name="Stursova M."/>
            <person name="Martinez M.J."/>
            <person name="Novotny C."/>
            <person name="Magnuson J.K."/>
            <person name="Spatafora J.W."/>
            <person name="Maurice S."/>
            <person name="Pangilinan J."/>
            <person name="Andreopoulos W."/>
            <person name="LaButti K."/>
            <person name="Hundley H."/>
            <person name="Na H."/>
            <person name="Kuo A."/>
            <person name="Barry K."/>
            <person name="Lipzen A."/>
            <person name="Henrissat B."/>
            <person name="Riley R."/>
            <person name="Ahrendt S."/>
            <person name="Nagy L.G."/>
            <person name="Grigoriev I.V."/>
            <person name="Martin F."/>
            <person name="Rosso M.N."/>
        </authorList>
    </citation>
    <scope>NUCLEOTIDE SEQUENCE</scope>
    <source>
        <strain evidence="1">CBS 384.51</strain>
    </source>
</reference>
<evidence type="ECO:0000313" key="2">
    <source>
        <dbReference type="Proteomes" id="UP001055072"/>
    </source>
</evidence>
<sequence>MQSLLVSALRSLVLSLLATITIVTVSPPILFHGLLDRGKLQLGFGIVRDGNASIVAKNIETKLSAIIPPPNILPGITPGQCETPSLTDSLTTSSLPPDIQVHWQRKVTVKIQEASESKQSNST</sequence>
<gene>
    <name evidence="1" type="ORF">BDY19DRAFT_599251</name>
</gene>
<organism evidence="1 2">
    <name type="scientific">Irpex rosettiformis</name>
    <dbReference type="NCBI Taxonomy" id="378272"/>
    <lineage>
        <taxon>Eukaryota</taxon>
        <taxon>Fungi</taxon>
        <taxon>Dikarya</taxon>
        <taxon>Basidiomycota</taxon>
        <taxon>Agaricomycotina</taxon>
        <taxon>Agaricomycetes</taxon>
        <taxon>Polyporales</taxon>
        <taxon>Irpicaceae</taxon>
        <taxon>Irpex</taxon>
    </lineage>
</organism>
<evidence type="ECO:0000313" key="1">
    <source>
        <dbReference type="EMBL" id="KAI0092382.1"/>
    </source>
</evidence>
<comment type="caution">
    <text evidence="1">The sequence shown here is derived from an EMBL/GenBank/DDBJ whole genome shotgun (WGS) entry which is preliminary data.</text>
</comment>